<comment type="caution">
    <text evidence="1">The sequence shown here is derived from an EMBL/GenBank/DDBJ whole genome shotgun (WGS) entry which is preliminary data.</text>
</comment>
<dbReference type="Proteomes" id="UP000034164">
    <property type="component" value="Unassembled WGS sequence"/>
</dbReference>
<reference evidence="2" key="1">
    <citation type="journal article" date="2015" name="PLoS Genet.">
        <title>The dynamic genome and transcriptome of the human fungal pathogen Blastomyces and close relative Emmonsia.</title>
        <authorList>
            <person name="Munoz J.F."/>
            <person name="Gauthier G.M."/>
            <person name="Desjardins C.A."/>
            <person name="Gallo J.E."/>
            <person name="Holder J."/>
            <person name="Sullivan T.D."/>
            <person name="Marty A.J."/>
            <person name="Carmen J.C."/>
            <person name="Chen Z."/>
            <person name="Ding L."/>
            <person name="Gujja S."/>
            <person name="Magrini V."/>
            <person name="Misas E."/>
            <person name="Mitreva M."/>
            <person name="Priest M."/>
            <person name="Saif S."/>
            <person name="Whiston E.A."/>
            <person name="Young S."/>
            <person name="Zeng Q."/>
            <person name="Goldman W.E."/>
            <person name="Mardis E.R."/>
            <person name="Taylor J.W."/>
            <person name="McEwen J.G."/>
            <person name="Clay O.K."/>
            <person name="Klein B.S."/>
            <person name="Cuomo C.A."/>
        </authorList>
    </citation>
    <scope>NUCLEOTIDE SEQUENCE [LARGE SCALE GENOMIC DNA]</scope>
    <source>
        <strain evidence="2">UAMH 3008</strain>
    </source>
</reference>
<gene>
    <name evidence="1" type="ORF">EMCG_01744</name>
</gene>
<dbReference type="EMBL" id="LCZI01000886">
    <property type="protein sequence ID" value="KKZ63990.1"/>
    <property type="molecule type" value="Genomic_DNA"/>
</dbReference>
<organism evidence="1 2">
    <name type="scientific">[Emmonsia] crescens</name>
    <dbReference type="NCBI Taxonomy" id="73230"/>
    <lineage>
        <taxon>Eukaryota</taxon>
        <taxon>Fungi</taxon>
        <taxon>Dikarya</taxon>
        <taxon>Ascomycota</taxon>
        <taxon>Pezizomycotina</taxon>
        <taxon>Eurotiomycetes</taxon>
        <taxon>Eurotiomycetidae</taxon>
        <taxon>Onygenales</taxon>
        <taxon>Ajellomycetaceae</taxon>
        <taxon>Emergomyces</taxon>
    </lineage>
</organism>
<evidence type="ECO:0000313" key="1">
    <source>
        <dbReference type="EMBL" id="KKZ63990.1"/>
    </source>
</evidence>
<evidence type="ECO:0000313" key="2">
    <source>
        <dbReference type="Proteomes" id="UP000034164"/>
    </source>
</evidence>
<accession>A0A0G2I1H7</accession>
<protein>
    <submittedName>
        <fullName evidence="1">Uncharacterized protein</fullName>
    </submittedName>
</protein>
<name>A0A0G2I1H7_9EURO</name>
<dbReference type="VEuPathDB" id="FungiDB:EMCG_01744"/>
<proteinExistence type="predicted"/>
<dbReference type="AlphaFoldDB" id="A0A0G2I1H7"/>
<dbReference type="OrthoDB" id="4062651at2759"/>
<sequence>MEVLEKVEDFGDELTDTTLIAPHRPDQANACLEAKEREYLQEHPHPNLAQYHGCEIR</sequence>